<dbReference type="AlphaFoldDB" id="A0A6N8I0I0"/>
<feature type="domain" description="4Fe-4S ferredoxin-type" evidence="5">
    <location>
        <begin position="218"/>
        <end position="247"/>
    </location>
</feature>
<dbReference type="GO" id="GO:0016651">
    <property type="term" value="F:oxidoreductase activity, acting on NAD(P)H"/>
    <property type="evidence" value="ECO:0007669"/>
    <property type="project" value="UniProtKB-ARBA"/>
</dbReference>
<evidence type="ECO:0000256" key="2">
    <source>
        <dbReference type="ARBA" id="ARBA00023004"/>
    </source>
</evidence>
<dbReference type="PROSITE" id="PS51379">
    <property type="entry name" value="4FE4S_FER_2"/>
    <property type="match status" value="2"/>
</dbReference>
<dbReference type="RefSeq" id="WP_066644367.1">
    <property type="nucleotide sequence ID" value="NZ_VWXL01000058.1"/>
</dbReference>
<evidence type="ECO:0000259" key="4">
    <source>
        <dbReference type="PROSITE" id="PS50902"/>
    </source>
</evidence>
<keyword evidence="1" id="KW-0479">Metal-binding</keyword>
<evidence type="ECO:0000259" key="5">
    <source>
        <dbReference type="PROSITE" id="PS51379"/>
    </source>
</evidence>
<evidence type="ECO:0000256" key="1">
    <source>
        <dbReference type="ARBA" id="ARBA00022723"/>
    </source>
</evidence>
<dbReference type="EMBL" id="VWXL01000058">
    <property type="protein sequence ID" value="MVB11459.1"/>
    <property type="molecule type" value="Genomic_DNA"/>
</dbReference>
<accession>A0A6N8I0I0</accession>
<dbReference type="InterPro" id="IPR008254">
    <property type="entry name" value="Flavodoxin/NO_synth"/>
</dbReference>
<reference evidence="6 7" key="1">
    <citation type="submission" date="2019-09" db="EMBL/GenBank/DDBJ databases">
        <title>Genome sequence of Clostridium sp. EA1.</title>
        <authorList>
            <person name="Poehlein A."/>
            <person name="Bengelsdorf F.R."/>
            <person name="Daniel R."/>
        </authorList>
    </citation>
    <scope>NUCLEOTIDE SEQUENCE [LARGE SCALE GENOMIC DNA]</scope>
    <source>
        <strain evidence="6 7">EA1</strain>
    </source>
</reference>
<proteinExistence type="predicted"/>
<dbReference type="InterPro" id="IPR026816">
    <property type="entry name" value="Flavodoxin_dom"/>
</dbReference>
<evidence type="ECO:0000256" key="3">
    <source>
        <dbReference type="ARBA" id="ARBA00023014"/>
    </source>
</evidence>
<dbReference type="SUPFAM" id="SSF52218">
    <property type="entry name" value="Flavoproteins"/>
    <property type="match status" value="1"/>
</dbReference>
<comment type="caution">
    <text evidence="6">The sequence shown here is derived from an EMBL/GenBank/DDBJ whole genome shotgun (WGS) entry which is preliminary data.</text>
</comment>
<dbReference type="Gene3D" id="3.30.70.20">
    <property type="match status" value="1"/>
</dbReference>
<dbReference type="PANTHER" id="PTHR43122">
    <property type="entry name" value="FERREDOXIN SUBUNIT OF PYRUVATE:FLAVODOXIN OXIDOREDUCTASE-RELATED"/>
    <property type="match status" value="1"/>
</dbReference>
<dbReference type="SUPFAM" id="SSF54862">
    <property type="entry name" value="4Fe-4S ferredoxins"/>
    <property type="match status" value="1"/>
</dbReference>
<dbReference type="PANTHER" id="PTHR43122:SF1">
    <property type="entry name" value="IRON-SULFUR-BINDING PROTEIN"/>
    <property type="match status" value="1"/>
</dbReference>
<feature type="domain" description="Flavodoxin-like" evidence="4">
    <location>
        <begin position="5"/>
        <end position="154"/>
    </location>
</feature>
<dbReference type="InterPro" id="IPR017900">
    <property type="entry name" value="4Fe4S_Fe_S_CS"/>
</dbReference>
<evidence type="ECO:0000313" key="7">
    <source>
        <dbReference type="Proteomes" id="UP000469440"/>
    </source>
</evidence>
<gene>
    <name evidence="6" type="ORF">CAFE_21750</name>
</gene>
<feature type="domain" description="4Fe-4S ferredoxin-type" evidence="5">
    <location>
        <begin position="190"/>
        <end position="216"/>
    </location>
</feature>
<dbReference type="GO" id="GO:0051536">
    <property type="term" value="F:iron-sulfur cluster binding"/>
    <property type="evidence" value="ECO:0007669"/>
    <property type="project" value="UniProtKB-KW"/>
</dbReference>
<name>A0A6N8I0I0_9FIRM</name>
<keyword evidence="7" id="KW-1185">Reference proteome</keyword>
<dbReference type="Gene3D" id="3.40.50.360">
    <property type="match status" value="1"/>
</dbReference>
<protein>
    <submittedName>
        <fullName evidence="6">4Fe-4S binding domain protein</fullName>
    </submittedName>
</protein>
<organism evidence="6 7">
    <name type="scientific">Caproicibacter fermentans</name>
    <dbReference type="NCBI Taxonomy" id="2576756"/>
    <lineage>
        <taxon>Bacteria</taxon>
        <taxon>Bacillati</taxon>
        <taxon>Bacillota</taxon>
        <taxon>Clostridia</taxon>
        <taxon>Eubacteriales</taxon>
        <taxon>Acutalibacteraceae</taxon>
        <taxon>Caproicibacter</taxon>
    </lineage>
</organism>
<dbReference type="Pfam" id="PF12838">
    <property type="entry name" value="Fer4_7"/>
    <property type="match status" value="1"/>
</dbReference>
<dbReference type="InterPro" id="IPR029039">
    <property type="entry name" value="Flavoprotein-like_sf"/>
</dbReference>
<dbReference type="PROSITE" id="PS00198">
    <property type="entry name" value="4FE4S_FER_1"/>
    <property type="match status" value="1"/>
</dbReference>
<dbReference type="PROSITE" id="PS50902">
    <property type="entry name" value="FLAVODOXIN_LIKE"/>
    <property type="match status" value="1"/>
</dbReference>
<evidence type="ECO:0000313" key="6">
    <source>
        <dbReference type="EMBL" id="MVB11459.1"/>
    </source>
</evidence>
<dbReference type="InterPro" id="IPR017896">
    <property type="entry name" value="4Fe4S_Fe-S-bd"/>
</dbReference>
<dbReference type="GO" id="GO:0046872">
    <property type="term" value="F:metal ion binding"/>
    <property type="evidence" value="ECO:0007669"/>
    <property type="project" value="UniProtKB-KW"/>
</dbReference>
<dbReference type="OrthoDB" id="9813995at2"/>
<sequence>MGYHIHMLYFSATGTTEKIVHRVAEKLNGEIGDSTVNRVDFTLPPEREKSCSFGENDLVIAGVPVYAGRVPNVLLKYIKSIRGNGALAAAIVLYGNRDYEDALIELRDLLSEDGFHVIAGGAFIGEHSFSRVLAKGRPDEKDLALADKFADLISQKIEFGMTASVEVKGNTPYRSYYKPKDEQKNPVDIRKVKPKTKENCTHCMTCVNVCPMGSISADDPSVLTGICIKCGACIKKCPVGAKYFDDPDFLRHKTEMEVGLTARKEPELF</sequence>
<dbReference type="Proteomes" id="UP000469440">
    <property type="component" value="Unassembled WGS sequence"/>
</dbReference>
<keyword evidence="3" id="KW-0411">Iron-sulfur</keyword>
<keyword evidence="2" id="KW-0408">Iron</keyword>
<dbReference type="NCBIfam" id="NF038196">
    <property type="entry name" value="ferrodoxin_EFR1"/>
    <property type="match status" value="1"/>
</dbReference>
<dbReference type="GO" id="GO:0010181">
    <property type="term" value="F:FMN binding"/>
    <property type="evidence" value="ECO:0007669"/>
    <property type="project" value="InterPro"/>
</dbReference>
<dbReference type="Pfam" id="PF12724">
    <property type="entry name" value="Flavodoxin_5"/>
    <property type="match status" value="1"/>
</dbReference>
<dbReference type="InterPro" id="IPR047964">
    <property type="entry name" value="EFR1-like"/>
</dbReference>